<dbReference type="EMBL" id="JAFFZE010000016">
    <property type="protein sequence ID" value="MCT2585923.1"/>
    <property type="molecule type" value="Genomic_DNA"/>
</dbReference>
<reference evidence="2 3" key="1">
    <citation type="submission" date="2021-02" db="EMBL/GenBank/DDBJ databases">
        <title>Actinophytocola xerophila sp. nov., isolated from soil of cotton cropping field.</title>
        <authorList>
            <person name="Huang R."/>
            <person name="Chen X."/>
            <person name="Ge X."/>
            <person name="Liu W."/>
        </authorList>
    </citation>
    <scope>NUCLEOTIDE SEQUENCE [LARGE SCALE GENOMIC DNA]</scope>
    <source>
        <strain evidence="2 3">S1-96</strain>
    </source>
</reference>
<feature type="region of interest" description="Disordered" evidence="1">
    <location>
        <begin position="1"/>
        <end position="88"/>
    </location>
</feature>
<name>A0ABT2JDG6_9PSEU</name>
<evidence type="ECO:0000313" key="2">
    <source>
        <dbReference type="EMBL" id="MCT2585923.1"/>
    </source>
</evidence>
<evidence type="ECO:0000313" key="3">
    <source>
        <dbReference type="Proteomes" id="UP001156441"/>
    </source>
</evidence>
<protein>
    <submittedName>
        <fullName evidence="2">DUF3558 domain-containing protein</fullName>
    </submittedName>
</protein>
<feature type="compositionally biased region" description="Low complexity" evidence="1">
    <location>
        <begin position="46"/>
        <end position="57"/>
    </location>
</feature>
<gene>
    <name evidence="2" type="ORF">JT362_22660</name>
</gene>
<comment type="caution">
    <text evidence="2">The sequence shown here is derived from an EMBL/GenBank/DDBJ whole genome shotgun (WGS) entry which is preliminary data.</text>
</comment>
<proteinExistence type="predicted"/>
<dbReference type="RefSeq" id="WP_260193662.1">
    <property type="nucleotide sequence ID" value="NZ_JAFFZE010000016.1"/>
</dbReference>
<dbReference type="InterPro" id="IPR024520">
    <property type="entry name" value="DUF3558"/>
</dbReference>
<feature type="compositionally biased region" description="Polar residues" evidence="1">
    <location>
        <begin position="13"/>
        <end position="34"/>
    </location>
</feature>
<evidence type="ECO:0000256" key="1">
    <source>
        <dbReference type="SAM" id="MobiDB-lite"/>
    </source>
</evidence>
<sequence length="180" mass="18410">MTFAAALAVGLSGCSSETPGNASPTENSGGNTPSFPEDSPTDEETTSPSESESGTTGLEPCELFTEQDLAALGLPSEPKEEEELGPARSCYWQTSGSHLVGVGIIDELGIDQVQSETPPEPLTVGSHDAVQYTGALDVCAVSIAVTDSSRVDVSSVAGGDMAKACDHAKQAAELVEPKLP</sequence>
<accession>A0ABT2JDG6</accession>
<dbReference type="Proteomes" id="UP001156441">
    <property type="component" value="Unassembled WGS sequence"/>
</dbReference>
<keyword evidence="3" id="KW-1185">Reference proteome</keyword>
<dbReference type="Pfam" id="PF12079">
    <property type="entry name" value="DUF3558"/>
    <property type="match status" value="1"/>
</dbReference>
<organism evidence="2 3">
    <name type="scientific">Actinophytocola gossypii</name>
    <dbReference type="NCBI Taxonomy" id="2812003"/>
    <lineage>
        <taxon>Bacteria</taxon>
        <taxon>Bacillati</taxon>
        <taxon>Actinomycetota</taxon>
        <taxon>Actinomycetes</taxon>
        <taxon>Pseudonocardiales</taxon>
        <taxon>Pseudonocardiaceae</taxon>
    </lineage>
</organism>